<dbReference type="GO" id="GO:0005737">
    <property type="term" value="C:cytoplasm"/>
    <property type="evidence" value="ECO:0007669"/>
    <property type="project" value="UniProtKB-ARBA"/>
</dbReference>
<dbReference type="Pfam" id="PF00444">
    <property type="entry name" value="Ribosomal_L36"/>
    <property type="match status" value="1"/>
</dbReference>
<comment type="similarity">
    <text evidence="1 4">Belongs to the bacterial ribosomal protein bL36 family.</text>
</comment>
<dbReference type="HAMAP" id="MF_00251">
    <property type="entry name" value="Ribosomal_bL36"/>
    <property type="match status" value="1"/>
</dbReference>
<geneLocation type="plastid" evidence="5"/>
<dbReference type="GO" id="GO:0005840">
    <property type="term" value="C:ribosome"/>
    <property type="evidence" value="ECO:0007669"/>
    <property type="project" value="UniProtKB-KW"/>
</dbReference>
<dbReference type="NCBIfam" id="TIGR01022">
    <property type="entry name" value="rpmJ_bact"/>
    <property type="match status" value="1"/>
</dbReference>
<dbReference type="GO" id="GO:0003735">
    <property type="term" value="F:structural constituent of ribosome"/>
    <property type="evidence" value="ECO:0007669"/>
    <property type="project" value="InterPro"/>
</dbReference>
<name>A0A2Z5ZBB0_9STRA</name>
<dbReference type="SUPFAM" id="SSF57840">
    <property type="entry name" value="Ribosomal protein L36"/>
    <property type="match status" value="1"/>
</dbReference>
<evidence type="ECO:0000313" key="5">
    <source>
        <dbReference type="EMBL" id="BBC77673.1"/>
    </source>
</evidence>
<protein>
    <recommendedName>
        <fullName evidence="4">Ribosomal protein</fullName>
    </recommendedName>
</protein>
<dbReference type="GO" id="GO:0006412">
    <property type="term" value="P:translation"/>
    <property type="evidence" value="ECO:0007669"/>
    <property type="project" value="InterPro"/>
</dbReference>
<dbReference type="PROSITE" id="PS00828">
    <property type="entry name" value="RIBOSOMAL_L36"/>
    <property type="match status" value="1"/>
</dbReference>
<dbReference type="GO" id="GO:1990904">
    <property type="term" value="C:ribonucleoprotein complex"/>
    <property type="evidence" value="ECO:0007669"/>
    <property type="project" value="UniProtKB-KW"/>
</dbReference>
<dbReference type="PANTHER" id="PTHR42888">
    <property type="entry name" value="50S RIBOSOMAL PROTEIN L36, CHLOROPLASTIC"/>
    <property type="match status" value="1"/>
</dbReference>
<evidence type="ECO:0000256" key="2">
    <source>
        <dbReference type="ARBA" id="ARBA00022980"/>
    </source>
</evidence>
<keyword evidence="5" id="KW-0934">Plastid</keyword>
<dbReference type="PANTHER" id="PTHR42888:SF1">
    <property type="entry name" value="LARGE RIBOSOMAL SUBUNIT PROTEIN BL36C"/>
    <property type="match status" value="1"/>
</dbReference>
<keyword evidence="3 4" id="KW-0687">Ribonucleoprotein</keyword>
<evidence type="ECO:0000256" key="3">
    <source>
        <dbReference type="ARBA" id="ARBA00023274"/>
    </source>
</evidence>
<sequence length="37" mass="4473">MKIRSSVKKICDKCRVIKRHGKIRVICLILKHKQRQK</sequence>
<dbReference type="InterPro" id="IPR035977">
    <property type="entry name" value="Ribosomal_bL36_sp"/>
</dbReference>
<evidence type="ECO:0000256" key="4">
    <source>
        <dbReference type="RuleBase" id="RU000570"/>
    </source>
</evidence>
<dbReference type="EMBL" id="AP018508">
    <property type="protein sequence ID" value="BBC77673.1"/>
    <property type="molecule type" value="Genomic_DNA"/>
</dbReference>
<reference evidence="5" key="1">
    <citation type="submission" date="2018-02" db="EMBL/GenBank/DDBJ databases">
        <title>Evolution and diversity of non-photosynthetic diatom plastid genomes.</title>
        <authorList>
            <person name="Kamikawa R."/>
            <person name="Ishii K."/>
        </authorList>
    </citation>
    <scope>NUCLEOTIDE SEQUENCE</scope>
    <source>
        <strain evidence="5">NIES 3576</strain>
    </source>
</reference>
<gene>
    <name evidence="5" type="primary">rpl36</name>
</gene>
<keyword evidence="2 4" id="KW-0689">Ribosomal protein</keyword>
<dbReference type="AlphaFoldDB" id="A0A2Z5ZBB0"/>
<accession>A0A2Z5ZBB0</accession>
<evidence type="ECO:0000256" key="1">
    <source>
        <dbReference type="ARBA" id="ARBA00007645"/>
    </source>
</evidence>
<organism evidence="5">
    <name type="scientific">Nitzschia sp. NIES-3576</name>
    <dbReference type="NCBI Taxonomy" id="2083273"/>
    <lineage>
        <taxon>Eukaryota</taxon>
        <taxon>Sar</taxon>
        <taxon>Stramenopiles</taxon>
        <taxon>Ochrophyta</taxon>
        <taxon>Bacillariophyta</taxon>
        <taxon>Bacillariophyceae</taxon>
        <taxon>Bacillariophycidae</taxon>
        <taxon>Bacillariales</taxon>
        <taxon>Bacillariaceae</taxon>
        <taxon>Nitzschia</taxon>
    </lineage>
</organism>
<dbReference type="InterPro" id="IPR000473">
    <property type="entry name" value="Ribosomal_bL36"/>
</dbReference>
<proteinExistence type="inferred from homology"/>